<feature type="transmembrane region" description="Helical" evidence="6">
    <location>
        <begin position="101"/>
        <end position="120"/>
    </location>
</feature>
<sequence>MYNASSRHQATTAVVFAAGAATLAATDAVIVRALSGAVHPFVIGFFRAFFGALILLPWIALRPSVLRTTHPMRQHALRAAFKLLAMVALFAAFSWGPLADVTAIAFTSPIFVVLGAALTLGERPGPAMLAAVALGFAGAMLVIGPSGTGFTLAILLALTGAMLQSTIQLILKSMSKGDATSTLVVWNLLLTVPIALLLAIPFFAIPGPREMGLLALQGAVGTACMGLMTHAFSLAPATVVAPVDFLRLPLVAFGGFALFGETVALTTIGGGALICCAALIAARSGKFGSDNTSN</sequence>
<feature type="transmembrane region" description="Helical" evidence="6">
    <location>
        <begin position="183"/>
        <end position="205"/>
    </location>
</feature>
<evidence type="ECO:0000256" key="3">
    <source>
        <dbReference type="ARBA" id="ARBA00022692"/>
    </source>
</evidence>
<dbReference type="InterPro" id="IPR037185">
    <property type="entry name" value="EmrE-like"/>
</dbReference>
<comment type="caution">
    <text evidence="8">The sequence shown here is derived from an EMBL/GenBank/DDBJ whole genome shotgun (WGS) entry which is preliminary data.</text>
</comment>
<dbReference type="PANTHER" id="PTHR22911">
    <property type="entry name" value="ACYL-MALONYL CONDENSING ENZYME-RELATED"/>
    <property type="match status" value="1"/>
</dbReference>
<dbReference type="PANTHER" id="PTHR22911:SF6">
    <property type="entry name" value="SOLUTE CARRIER FAMILY 35 MEMBER G1"/>
    <property type="match status" value="1"/>
</dbReference>
<gene>
    <name evidence="8" type="ORF">AC244_28785</name>
</gene>
<dbReference type="EMBL" id="LGAP01000030">
    <property type="protein sequence ID" value="KOF14071.1"/>
    <property type="molecule type" value="Genomic_DNA"/>
</dbReference>
<organism evidence="8 9">
    <name type="scientific">Ensifer adhaerens</name>
    <name type="common">Sinorhizobium morelense</name>
    <dbReference type="NCBI Taxonomy" id="106592"/>
    <lineage>
        <taxon>Bacteria</taxon>
        <taxon>Pseudomonadati</taxon>
        <taxon>Pseudomonadota</taxon>
        <taxon>Alphaproteobacteria</taxon>
        <taxon>Hyphomicrobiales</taxon>
        <taxon>Rhizobiaceae</taxon>
        <taxon>Sinorhizobium/Ensifer group</taxon>
        <taxon>Ensifer</taxon>
    </lineage>
</organism>
<evidence type="ECO:0000256" key="4">
    <source>
        <dbReference type="ARBA" id="ARBA00022989"/>
    </source>
</evidence>
<evidence type="ECO:0000256" key="2">
    <source>
        <dbReference type="ARBA" id="ARBA00009853"/>
    </source>
</evidence>
<keyword evidence="5 6" id="KW-0472">Membrane</keyword>
<evidence type="ECO:0000256" key="5">
    <source>
        <dbReference type="ARBA" id="ARBA00023136"/>
    </source>
</evidence>
<dbReference type="Proteomes" id="UP000037425">
    <property type="component" value="Unassembled WGS sequence"/>
</dbReference>
<proteinExistence type="inferred from homology"/>
<protein>
    <recommendedName>
        <fullName evidence="7">EamA domain-containing protein</fullName>
    </recommendedName>
</protein>
<feature type="transmembrane region" description="Helical" evidence="6">
    <location>
        <begin position="38"/>
        <end position="59"/>
    </location>
</feature>
<keyword evidence="3 6" id="KW-0812">Transmembrane</keyword>
<comment type="similarity">
    <text evidence="2">Belongs to the drug/metabolite transporter (DMT) superfamily. 10 TMS drug/metabolite exporter (DME) (TC 2.A.7.3) family.</text>
</comment>
<dbReference type="SUPFAM" id="SSF103481">
    <property type="entry name" value="Multidrug resistance efflux transporter EmrE"/>
    <property type="match status" value="2"/>
</dbReference>
<name>A0A0L8BHA0_ENSAD</name>
<feature type="transmembrane region" description="Helical" evidence="6">
    <location>
        <begin position="211"/>
        <end position="232"/>
    </location>
</feature>
<dbReference type="AlphaFoldDB" id="A0A0L8BHA0"/>
<feature type="transmembrane region" description="Helical" evidence="6">
    <location>
        <begin position="263"/>
        <end position="282"/>
    </location>
</feature>
<evidence type="ECO:0000313" key="9">
    <source>
        <dbReference type="Proteomes" id="UP000037425"/>
    </source>
</evidence>
<accession>A0A0L8BHA0</accession>
<dbReference type="PATRIC" id="fig|106592.7.peg.4893"/>
<comment type="subcellular location">
    <subcellularLocation>
        <location evidence="1">Membrane</location>
        <topology evidence="1">Multi-pass membrane protein</topology>
    </subcellularLocation>
</comment>
<feature type="transmembrane region" description="Helical" evidence="6">
    <location>
        <begin position="79"/>
        <end position="95"/>
    </location>
</feature>
<feature type="domain" description="EamA" evidence="7">
    <location>
        <begin position="12"/>
        <end position="143"/>
    </location>
</feature>
<dbReference type="Pfam" id="PF00892">
    <property type="entry name" value="EamA"/>
    <property type="match status" value="1"/>
</dbReference>
<evidence type="ECO:0000256" key="6">
    <source>
        <dbReference type="SAM" id="Phobius"/>
    </source>
</evidence>
<feature type="transmembrane region" description="Helical" evidence="6">
    <location>
        <begin position="150"/>
        <end position="171"/>
    </location>
</feature>
<reference evidence="9" key="1">
    <citation type="submission" date="2015-07" db="EMBL/GenBank/DDBJ databases">
        <title>Whole genome sequence of an Ensifer adhaerens strain isolated from a cave pool in the Wind Cave National Park.</title>
        <authorList>
            <person name="Eng W.W.H."/>
            <person name="Gan H.M."/>
            <person name="Barton H.A."/>
            <person name="Savka M.A."/>
        </authorList>
    </citation>
    <scope>NUCLEOTIDE SEQUENCE [LARGE SCALE GENOMIC DNA]</scope>
    <source>
        <strain evidence="9">SD006</strain>
    </source>
</reference>
<evidence type="ECO:0000313" key="8">
    <source>
        <dbReference type="EMBL" id="KOF14071.1"/>
    </source>
</evidence>
<feature type="transmembrane region" description="Helical" evidence="6">
    <location>
        <begin position="127"/>
        <end position="144"/>
    </location>
</feature>
<dbReference type="GO" id="GO:0016020">
    <property type="term" value="C:membrane"/>
    <property type="evidence" value="ECO:0007669"/>
    <property type="project" value="UniProtKB-SubCell"/>
</dbReference>
<evidence type="ECO:0000259" key="7">
    <source>
        <dbReference type="Pfam" id="PF00892"/>
    </source>
</evidence>
<evidence type="ECO:0000256" key="1">
    <source>
        <dbReference type="ARBA" id="ARBA00004141"/>
    </source>
</evidence>
<dbReference type="RefSeq" id="WP_053252235.1">
    <property type="nucleotide sequence ID" value="NZ_LGAP01000030.1"/>
</dbReference>
<dbReference type="InterPro" id="IPR000620">
    <property type="entry name" value="EamA_dom"/>
</dbReference>
<dbReference type="OrthoDB" id="9812899at2"/>
<keyword evidence="4 6" id="KW-1133">Transmembrane helix</keyword>